<dbReference type="EMBL" id="JAUTDP010000011">
    <property type="protein sequence ID" value="KAK3392346.1"/>
    <property type="molecule type" value="Genomic_DNA"/>
</dbReference>
<dbReference type="SUPFAM" id="SSF53300">
    <property type="entry name" value="vWA-like"/>
    <property type="match status" value="1"/>
</dbReference>
<evidence type="ECO:0000313" key="4">
    <source>
        <dbReference type="Proteomes" id="UP001281003"/>
    </source>
</evidence>
<dbReference type="Pfam" id="PF00092">
    <property type="entry name" value="VWA"/>
    <property type="match status" value="1"/>
</dbReference>
<name>A0AAE0U643_SORBR</name>
<feature type="region of interest" description="Disordered" evidence="1">
    <location>
        <begin position="1"/>
        <end position="75"/>
    </location>
</feature>
<evidence type="ECO:0000256" key="1">
    <source>
        <dbReference type="SAM" id="MobiDB-lite"/>
    </source>
</evidence>
<comment type="caution">
    <text evidence="3">The sequence shown here is derived from an EMBL/GenBank/DDBJ whole genome shotgun (WGS) entry which is preliminary data.</text>
</comment>
<dbReference type="AlphaFoldDB" id="A0AAE0U643"/>
<reference evidence="3" key="1">
    <citation type="journal article" date="2023" name="Mol. Phylogenet. Evol.">
        <title>Genome-scale phylogeny and comparative genomics of the fungal order Sordariales.</title>
        <authorList>
            <person name="Hensen N."/>
            <person name="Bonometti L."/>
            <person name="Westerberg I."/>
            <person name="Brannstrom I.O."/>
            <person name="Guillou S."/>
            <person name="Cros-Aarteil S."/>
            <person name="Calhoun S."/>
            <person name="Haridas S."/>
            <person name="Kuo A."/>
            <person name="Mondo S."/>
            <person name="Pangilinan J."/>
            <person name="Riley R."/>
            <person name="LaButti K."/>
            <person name="Andreopoulos B."/>
            <person name="Lipzen A."/>
            <person name="Chen C."/>
            <person name="Yan M."/>
            <person name="Daum C."/>
            <person name="Ng V."/>
            <person name="Clum A."/>
            <person name="Steindorff A."/>
            <person name="Ohm R.A."/>
            <person name="Martin F."/>
            <person name="Silar P."/>
            <person name="Natvig D.O."/>
            <person name="Lalanne C."/>
            <person name="Gautier V."/>
            <person name="Ament-Velasquez S.L."/>
            <person name="Kruys A."/>
            <person name="Hutchinson M.I."/>
            <person name="Powell A.J."/>
            <person name="Barry K."/>
            <person name="Miller A.N."/>
            <person name="Grigoriev I.V."/>
            <person name="Debuchy R."/>
            <person name="Gladieux P."/>
            <person name="Hiltunen Thoren M."/>
            <person name="Johannesson H."/>
        </authorList>
    </citation>
    <scope>NUCLEOTIDE SEQUENCE</scope>
    <source>
        <strain evidence="3">FGSC 1904</strain>
    </source>
</reference>
<feature type="compositionally biased region" description="Low complexity" evidence="1">
    <location>
        <begin position="44"/>
        <end position="59"/>
    </location>
</feature>
<reference evidence="3" key="2">
    <citation type="submission" date="2023-07" db="EMBL/GenBank/DDBJ databases">
        <authorList>
            <consortium name="Lawrence Berkeley National Laboratory"/>
            <person name="Haridas S."/>
            <person name="Hensen N."/>
            <person name="Bonometti L."/>
            <person name="Westerberg I."/>
            <person name="Brannstrom I.O."/>
            <person name="Guillou S."/>
            <person name="Cros-Aarteil S."/>
            <person name="Calhoun S."/>
            <person name="Kuo A."/>
            <person name="Mondo S."/>
            <person name="Pangilinan J."/>
            <person name="Riley R."/>
            <person name="LaButti K."/>
            <person name="Andreopoulos B."/>
            <person name="Lipzen A."/>
            <person name="Chen C."/>
            <person name="Yanf M."/>
            <person name="Daum C."/>
            <person name="Ng V."/>
            <person name="Clum A."/>
            <person name="Steindorff A."/>
            <person name="Ohm R."/>
            <person name="Martin F."/>
            <person name="Silar P."/>
            <person name="Natvig D."/>
            <person name="Lalanne C."/>
            <person name="Gautier V."/>
            <person name="Ament-velasquez S.L."/>
            <person name="Kruys A."/>
            <person name="Hutchinson M.I."/>
            <person name="Powell A.J."/>
            <person name="Barry K."/>
            <person name="Miller A.N."/>
            <person name="Grigoriev I.V."/>
            <person name="Debuchy R."/>
            <person name="Gladieux P."/>
            <person name="Thoren M.H."/>
            <person name="Johannesson H."/>
        </authorList>
    </citation>
    <scope>NUCLEOTIDE SEQUENCE</scope>
    <source>
        <strain evidence="3">FGSC 1904</strain>
    </source>
</reference>
<dbReference type="Gene3D" id="3.40.50.410">
    <property type="entry name" value="von Willebrand factor, type A domain"/>
    <property type="match status" value="1"/>
</dbReference>
<feature type="domain" description="VWFA" evidence="2">
    <location>
        <begin position="99"/>
        <end position="302"/>
    </location>
</feature>
<evidence type="ECO:0000259" key="2">
    <source>
        <dbReference type="PROSITE" id="PS50234"/>
    </source>
</evidence>
<dbReference type="PROSITE" id="PS50234">
    <property type="entry name" value="VWFA"/>
    <property type="match status" value="1"/>
</dbReference>
<proteinExistence type="predicted"/>
<organism evidence="3 4">
    <name type="scientific">Sordaria brevicollis</name>
    <dbReference type="NCBI Taxonomy" id="83679"/>
    <lineage>
        <taxon>Eukaryota</taxon>
        <taxon>Fungi</taxon>
        <taxon>Dikarya</taxon>
        <taxon>Ascomycota</taxon>
        <taxon>Pezizomycotina</taxon>
        <taxon>Sordariomycetes</taxon>
        <taxon>Sordariomycetidae</taxon>
        <taxon>Sordariales</taxon>
        <taxon>Sordariaceae</taxon>
        <taxon>Sordaria</taxon>
    </lineage>
</organism>
<dbReference type="InterPro" id="IPR036465">
    <property type="entry name" value="vWFA_dom_sf"/>
</dbReference>
<dbReference type="PANTHER" id="PTHR34706">
    <property type="entry name" value="SLR1338 PROTEIN"/>
    <property type="match status" value="1"/>
</dbReference>
<dbReference type="InterPro" id="IPR002035">
    <property type="entry name" value="VWF_A"/>
</dbReference>
<protein>
    <recommendedName>
        <fullName evidence="2">VWFA domain-containing protein</fullName>
    </recommendedName>
</protein>
<evidence type="ECO:0000313" key="3">
    <source>
        <dbReference type="EMBL" id="KAK3392346.1"/>
    </source>
</evidence>
<gene>
    <name evidence="3" type="ORF">B0T20DRAFT_360824</name>
</gene>
<keyword evidence="4" id="KW-1185">Reference proteome</keyword>
<sequence length="314" mass="34876">MSDPTKKKDGGFARGLKSLFGTSKKKSDPYQSQQHISTAHDVLASNNPFASSSEAAPPSYTEAMSGKPGASSSIPRRVTLDGQLITGDDDQYAFLGVFDTVFLIDDSGSMRGERWAEARDALAAIAPVCVAHDKDGIDIHFINHSNPLTQDPTGKIKGDVIAIFERVQPTHLTNTGQRIRDILDPYLAHYTRDYKNKKDWDPERTGVKPINLIVITDGVATDNLEYHLKKIIERLDKVDAPHHQVGIQFFQVGNDKDAADMLADLDDEFTDRHGNKTRDIIDTVTWDPESKKLEGDKLLKVVLGSVVKRLDRRK</sequence>
<feature type="compositionally biased region" description="Basic and acidic residues" evidence="1">
    <location>
        <begin position="1"/>
        <end position="11"/>
    </location>
</feature>
<dbReference type="PANTHER" id="PTHR34706:SF1">
    <property type="entry name" value="VWFA DOMAIN-CONTAINING PROTEIN"/>
    <property type="match status" value="1"/>
</dbReference>
<accession>A0AAE0U643</accession>
<dbReference type="Proteomes" id="UP001281003">
    <property type="component" value="Unassembled WGS sequence"/>
</dbReference>